<accession>A0A1G5LEE7</accession>
<dbReference type="Proteomes" id="UP000198636">
    <property type="component" value="Unassembled WGS sequence"/>
</dbReference>
<feature type="domain" description="Methyltransferase type 11" evidence="1">
    <location>
        <begin position="129"/>
        <end position="222"/>
    </location>
</feature>
<dbReference type="RefSeq" id="WP_091547670.1">
    <property type="nucleotide sequence ID" value="NZ_FMUS01000053.1"/>
</dbReference>
<dbReference type="EMBL" id="FMUS01000053">
    <property type="protein sequence ID" value="SCZ10841.1"/>
    <property type="molecule type" value="Genomic_DNA"/>
</dbReference>
<name>A0A1G5LEE7_9FIRM</name>
<evidence type="ECO:0000259" key="1">
    <source>
        <dbReference type="Pfam" id="PF08241"/>
    </source>
</evidence>
<dbReference type="AlphaFoldDB" id="A0A1G5LEE7"/>
<evidence type="ECO:0000313" key="2">
    <source>
        <dbReference type="EMBL" id="SCZ10841.1"/>
    </source>
</evidence>
<keyword evidence="2" id="KW-0808">Transferase</keyword>
<organism evidence="2 3">
    <name type="scientific">Alkaliphilus peptidifermentans DSM 18978</name>
    <dbReference type="NCBI Taxonomy" id="1120976"/>
    <lineage>
        <taxon>Bacteria</taxon>
        <taxon>Bacillati</taxon>
        <taxon>Bacillota</taxon>
        <taxon>Clostridia</taxon>
        <taxon>Peptostreptococcales</taxon>
        <taxon>Natronincolaceae</taxon>
        <taxon>Alkaliphilus</taxon>
    </lineage>
</organism>
<sequence>MAFNWINAEEFSFNTFLLMDRWMIRFITKIKWPEFRKDLGIALTHNPSVCWYFINKCPECKDDVYEMLQNLPINLTDEEIRKSEIFVLNEIDSFVVYVYPNIMEQCPYIRDWKEERLLSMVDFKDKVVLDIGSGTGRLAFVAAKLAKWVYASEPVDRLREYMREKIQRLQVKNMFVIDGTVERIPFENDVFDIVMAAHVVGDDYVKEYNEMKRVVKSGGYIIDCMGEDDRKRNAPSEDLIKLGFDYSHYTSISGGDVYRYWKQIIK</sequence>
<keyword evidence="2" id="KW-0489">Methyltransferase</keyword>
<dbReference type="Pfam" id="PF08241">
    <property type="entry name" value="Methyltransf_11"/>
    <property type="match status" value="1"/>
</dbReference>
<dbReference type="GO" id="GO:0008757">
    <property type="term" value="F:S-adenosylmethionine-dependent methyltransferase activity"/>
    <property type="evidence" value="ECO:0007669"/>
    <property type="project" value="InterPro"/>
</dbReference>
<dbReference type="GO" id="GO:0032259">
    <property type="term" value="P:methylation"/>
    <property type="evidence" value="ECO:0007669"/>
    <property type="project" value="UniProtKB-KW"/>
</dbReference>
<protein>
    <submittedName>
        <fullName evidence="2">Methyltransferase domain-containing protein</fullName>
    </submittedName>
</protein>
<gene>
    <name evidence="2" type="ORF">SAMN03080606_04319</name>
</gene>
<evidence type="ECO:0000313" key="3">
    <source>
        <dbReference type="Proteomes" id="UP000198636"/>
    </source>
</evidence>
<proteinExistence type="predicted"/>
<dbReference type="InterPro" id="IPR013216">
    <property type="entry name" value="Methyltransf_11"/>
</dbReference>
<dbReference type="SUPFAM" id="SSF53335">
    <property type="entry name" value="S-adenosyl-L-methionine-dependent methyltransferases"/>
    <property type="match status" value="1"/>
</dbReference>
<dbReference type="CDD" id="cd02440">
    <property type="entry name" value="AdoMet_MTases"/>
    <property type="match status" value="1"/>
</dbReference>
<keyword evidence="3" id="KW-1185">Reference proteome</keyword>
<reference evidence="2 3" key="1">
    <citation type="submission" date="2016-10" db="EMBL/GenBank/DDBJ databases">
        <authorList>
            <person name="de Groot N.N."/>
        </authorList>
    </citation>
    <scope>NUCLEOTIDE SEQUENCE [LARGE SCALE GENOMIC DNA]</scope>
    <source>
        <strain evidence="2 3">DSM 18978</strain>
    </source>
</reference>
<dbReference type="Gene3D" id="3.40.50.150">
    <property type="entry name" value="Vaccinia Virus protein VP39"/>
    <property type="match status" value="1"/>
</dbReference>
<dbReference type="InterPro" id="IPR029063">
    <property type="entry name" value="SAM-dependent_MTases_sf"/>
</dbReference>
<dbReference type="OrthoDB" id="7365827at2"/>
<dbReference type="STRING" id="1120976.SAMN03080606_04319"/>